<name>A0A7Y9E5M9_9ACTN</name>
<evidence type="ECO:0000313" key="2">
    <source>
        <dbReference type="Proteomes" id="UP000535511"/>
    </source>
</evidence>
<reference evidence="1 2" key="1">
    <citation type="submission" date="2020-07" db="EMBL/GenBank/DDBJ databases">
        <title>Sequencing the genomes of 1000 actinobacteria strains.</title>
        <authorList>
            <person name="Klenk H.-P."/>
        </authorList>
    </citation>
    <scope>NUCLEOTIDE SEQUENCE [LARGE SCALE GENOMIC DNA]</scope>
    <source>
        <strain evidence="1 2">DSM 21350</strain>
    </source>
</reference>
<gene>
    <name evidence="1" type="ORF">BJZ21_001617</name>
</gene>
<keyword evidence="2" id="KW-1185">Reference proteome</keyword>
<sequence length="121" mass="13783">MTQPWSLDPEDIQDATFVLECLEPVGQHILGWLADRPEESFSHEHLATTFSEELEQSQPRRTVREHIDRANKISISFGRTRLVDVHDDTCVISESGALIVPPALAHLAKSAELPRFRTRRK</sequence>
<protein>
    <submittedName>
        <fullName evidence="1">Uncharacterized protein</fullName>
    </submittedName>
</protein>
<dbReference type="RefSeq" id="WP_179663267.1">
    <property type="nucleotide sequence ID" value="NZ_JACCBG010000001.1"/>
</dbReference>
<dbReference type="AlphaFoldDB" id="A0A7Y9E5M9"/>
<organism evidence="1 2">
    <name type="scientific">Nocardioides panaciterrulae</name>
    <dbReference type="NCBI Taxonomy" id="661492"/>
    <lineage>
        <taxon>Bacteria</taxon>
        <taxon>Bacillati</taxon>
        <taxon>Actinomycetota</taxon>
        <taxon>Actinomycetes</taxon>
        <taxon>Propionibacteriales</taxon>
        <taxon>Nocardioidaceae</taxon>
        <taxon>Nocardioides</taxon>
    </lineage>
</organism>
<dbReference type="Proteomes" id="UP000535511">
    <property type="component" value="Unassembled WGS sequence"/>
</dbReference>
<evidence type="ECO:0000313" key="1">
    <source>
        <dbReference type="EMBL" id="NYD41534.1"/>
    </source>
</evidence>
<proteinExistence type="predicted"/>
<comment type="caution">
    <text evidence="1">The sequence shown here is derived from an EMBL/GenBank/DDBJ whole genome shotgun (WGS) entry which is preliminary data.</text>
</comment>
<dbReference type="EMBL" id="JACCBG010000001">
    <property type="protein sequence ID" value="NYD41534.1"/>
    <property type="molecule type" value="Genomic_DNA"/>
</dbReference>
<accession>A0A7Y9E5M9</accession>